<reference evidence="2 3" key="1">
    <citation type="submission" date="2024-09" db="EMBL/GenBank/DDBJ databases">
        <title>Floridaenema gen nov. (Aerosakkonemataceae, Aerosakkonematales ord. nov., Cyanobacteria) from benthic tropical and subtropical fresh waters, with the description of four new species.</title>
        <authorList>
            <person name="Moretto J.A."/>
            <person name="Berthold D.E."/>
            <person name="Lefler F.W."/>
            <person name="Huang I.-S."/>
            <person name="Laughinghouse H. IV."/>
        </authorList>
    </citation>
    <scope>NUCLEOTIDE SEQUENCE [LARGE SCALE GENOMIC DNA]</scope>
    <source>
        <strain evidence="2 3">BLCC-F154</strain>
    </source>
</reference>
<organism evidence="2 3">
    <name type="scientific">Floridaenema fluviatile BLCC-F154</name>
    <dbReference type="NCBI Taxonomy" id="3153640"/>
    <lineage>
        <taxon>Bacteria</taxon>
        <taxon>Bacillati</taxon>
        <taxon>Cyanobacteriota</taxon>
        <taxon>Cyanophyceae</taxon>
        <taxon>Oscillatoriophycideae</taxon>
        <taxon>Aerosakkonematales</taxon>
        <taxon>Aerosakkonemataceae</taxon>
        <taxon>Floridanema</taxon>
        <taxon>Floridanema fluviatile</taxon>
    </lineage>
</organism>
<gene>
    <name evidence="2" type="ORF">ACE1B6_19470</name>
</gene>
<protein>
    <submittedName>
        <fullName evidence="2">Papain fold toxin domain-containing protein</fullName>
    </submittedName>
</protein>
<sequence>MSTLPPFSDDEIFRQISYIIEQVKVLECAECAEAIKEWLKYNRINGTLLKISPLDKADFILSERWDGGRSAISQNGLHYGIEVRGKVFDNLSLTGLSREE</sequence>
<dbReference type="Pfam" id="PF15643">
    <property type="entry name" value="Tox-PL-2"/>
    <property type="match status" value="1"/>
</dbReference>
<proteinExistence type="predicted"/>
<keyword evidence="3" id="KW-1185">Reference proteome</keyword>
<evidence type="ECO:0000313" key="3">
    <source>
        <dbReference type="Proteomes" id="UP001576776"/>
    </source>
</evidence>
<accession>A0ABV4YFW5</accession>
<evidence type="ECO:0000259" key="1">
    <source>
        <dbReference type="Pfam" id="PF15643"/>
    </source>
</evidence>
<dbReference type="RefSeq" id="WP_413258916.1">
    <property type="nucleotide sequence ID" value="NZ_JBHFNS010000073.1"/>
</dbReference>
<dbReference type="EMBL" id="JBHFNS010000073">
    <property type="protein sequence ID" value="MFB2937433.1"/>
    <property type="molecule type" value="Genomic_DNA"/>
</dbReference>
<dbReference type="Proteomes" id="UP001576776">
    <property type="component" value="Unassembled WGS sequence"/>
</dbReference>
<name>A0ABV4YFW5_9CYAN</name>
<evidence type="ECO:0000313" key="2">
    <source>
        <dbReference type="EMBL" id="MFB2937433.1"/>
    </source>
</evidence>
<feature type="domain" description="Tox-PL-2" evidence="1">
    <location>
        <begin position="12"/>
        <end position="99"/>
    </location>
</feature>
<comment type="caution">
    <text evidence="2">The sequence shown here is derived from an EMBL/GenBank/DDBJ whole genome shotgun (WGS) entry which is preliminary data.</text>
</comment>
<dbReference type="InterPro" id="IPR028910">
    <property type="entry name" value="Tox-PL-2_dom"/>
</dbReference>